<dbReference type="OrthoDB" id="5676847at2"/>
<dbReference type="SUPFAM" id="SSF48295">
    <property type="entry name" value="TrpR-like"/>
    <property type="match status" value="1"/>
</dbReference>
<reference evidence="1 2" key="1">
    <citation type="submission" date="2017-02" db="EMBL/GenBank/DDBJ databases">
        <title>Draft genome sequence of Haemophilus felis CCUG 31170 type strain.</title>
        <authorList>
            <person name="Engstrom-Jakobsson H."/>
            <person name="Salva-Serra F."/>
            <person name="Thorell K."/>
            <person name="Gonzales-Siles L."/>
            <person name="Karlsson R."/>
            <person name="Boulund F."/>
            <person name="Engstrand L."/>
            <person name="Kristiansson E."/>
            <person name="Moore E."/>
        </authorList>
    </citation>
    <scope>NUCLEOTIDE SEQUENCE [LARGE SCALE GENOMIC DNA]</scope>
    <source>
        <strain evidence="1 2">CCUG 31170</strain>
    </source>
</reference>
<accession>A0A1T0BA52</accession>
<sequence>MAHDEKTKASVRRYYVFDLLSLEQAAEKADVAYNTARRWRKDAKRQGDDWDKVRDAHTVSGGRVEDVARGMLTTFVLYFDNLMSELKASEDLPLVEKVKLIQSLGDNYTKMVAASKRLVPEVSELATAMRTVELLGAHIQQHRPELLSDFLDLLENFGEKLDRDFKQ</sequence>
<gene>
    <name evidence="1" type="ORF">B0188_01595</name>
</gene>
<keyword evidence="2" id="KW-1185">Reference proteome</keyword>
<dbReference type="GO" id="GO:0043565">
    <property type="term" value="F:sequence-specific DNA binding"/>
    <property type="evidence" value="ECO:0007669"/>
    <property type="project" value="InterPro"/>
</dbReference>
<name>A0A1T0BA52_9PAST</name>
<dbReference type="AlphaFoldDB" id="A0A1T0BA52"/>
<protein>
    <submittedName>
        <fullName evidence="1">DNA-binding protein</fullName>
    </submittedName>
</protein>
<proteinExistence type="predicted"/>
<dbReference type="Pfam" id="PF08822">
    <property type="entry name" value="DUF1804"/>
    <property type="match status" value="1"/>
</dbReference>
<dbReference type="STRING" id="123822.B0188_01595"/>
<organism evidence="1 2">
    <name type="scientific">[Haemophilus] felis</name>
    <dbReference type="NCBI Taxonomy" id="123822"/>
    <lineage>
        <taxon>Bacteria</taxon>
        <taxon>Pseudomonadati</taxon>
        <taxon>Pseudomonadota</taxon>
        <taxon>Gammaproteobacteria</taxon>
        <taxon>Pasteurellales</taxon>
        <taxon>Pasteurellaceae</taxon>
    </lineage>
</organism>
<dbReference type="EMBL" id="MUYB01000005">
    <property type="protein sequence ID" value="OOS07103.1"/>
    <property type="molecule type" value="Genomic_DNA"/>
</dbReference>
<dbReference type="InterPro" id="IPR010921">
    <property type="entry name" value="Trp_repressor/repl_initiator"/>
</dbReference>
<dbReference type="InterPro" id="IPR014926">
    <property type="entry name" value="Phage_D3112_Orf24"/>
</dbReference>
<dbReference type="Proteomes" id="UP000190023">
    <property type="component" value="Unassembled WGS sequence"/>
</dbReference>
<keyword evidence="1" id="KW-0238">DNA-binding</keyword>
<evidence type="ECO:0000313" key="1">
    <source>
        <dbReference type="EMBL" id="OOS07103.1"/>
    </source>
</evidence>
<comment type="caution">
    <text evidence="1">The sequence shown here is derived from an EMBL/GenBank/DDBJ whole genome shotgun (WGS) entry which is preliminary data.</text>
</comment>
<evidence type="ECO:0000313" key="2">
    <source>
        <dbReference type="Proteomes" id="UP000190023"/>
    </source>
</evidence>